<dbReference type="PANTHER" id="PTHR12558:SF13">
    <property type="entry name" value="CELL DIVISION CYCLE PROTEIN 27 HOMOLOG"/>
    <property type="match status" value="1"/>
</dbReference>
<evidence type="ECO:0000313" key="7">
    <source>
        <dbReference type="Proteomes" id="UP000052052"/>
    </source>
</evidence>
<protein>
    <recommendedName>
        <fullName evidence="5">OmpR/PhoB-type domain-containing protein</fullName>
    </recommendedName>
</protein>
<dbReference type="EMBL" id="LDJL01000011">
    <property type="protein sequence ID" value="KRG69045.1"/>
    <property type="molecule type" value="Genomic_DNA"/>
</dbReference>
<gene>
    <name evidence="6" type="ORF">ABB29_11460</name>
</gene>
<evidence type="ECO:0000256" key="2">
    <source>
        <dbReference type="PROSITE-ProRule" id="PRU00339"/>
    </source>
</evidence>
<dbReference type="InterPro" id="IPR016032">
    <property type="entry name" value="Sig_transdc_resp-reg_C-effctor"/>
</dbReference>
<dbReference type="OrthoDB" id="1971692at2"/>
<dbReference type="GO" id="GO:0003677">
    <property type="term" value="F:DNA binding"/>
    <property type="evidence" value="ECO:0007669"/>
    <property type="project" value="UniProtKB-UniRule"/>
</dbReference>
<keyword evidence="4" id="KW-1133">Transmembrane helix</keyword>
<keyword evidence="4" id="KW-0812">Transmembrane</keyword>
<organism evidence="6 7">
    <name type="scientific">Pseudoxanthomonas dokdonensis</name>
    <dbReference type="NCBI Taxonomy" id="344882"/>
    <lineage>
        <taxon>Bacteria</taxon>
        <taxon>Pseudomonadati</taxon>
        <taxon>Pseudomonadota</taxon>
        <taxon>Gammaproteobacteria</taxon>
        <taxon>Lysobacterales</taxon>
        <taxon>Lysobacteraceae</taxon>
        <taxon>Pseudoxanthomonas</taxon>
    </lineage>
</organism>
<evidence type="ECO:0000256" key="3">
    <source>
        <dbReference type="PROSITE-ProRule" id="PRU01091"/>
    </source>
</evidence>
<dbReference type="STRING" id="344882.ABB29_11460"/>
<keyword evidence="7" id="KW-1185">Reference proteome</keyword>
<dbReference type="InterPro" id="IPR019734">
    <property type="entry name" value="TPR_rpt"/>
</dbReference>
<dbReference type="GO" id="GO:0000160">
    <property type="term" value="P:phosphorelay signal transduction system"/>
    <property type="evidence" value="ECO:0007669"/>
    <property type="project" value="InterPro"/>
</dbReference>
<reference evidence="6 7" key="1">
    <citation type="submission" date="2015-05" db="EMBL/GenBank/DDBJ databases">
        <title>Genome sequencing and analysis of members of genus Stenotrophomonas.</title>
        <authorList>
            <person name="Patil P.P."/>
            <person name="Midha S."/>
            <person name="Patil P.B."/>
        </authorList>
    </citation>
    <scope>NUCLEOTIDE SEQUENCE [LARGE SCALE GENOMIC DNA]</scope>
    <source>
        <strain evidence="6 7">DSM 21858</strain>
    </source>
</reference>
<dbReference type="InterPro" id="IPR001867">
    <property type="entry name" value="OmpR/PhoB-type_DNA-bd"/>
</dbReference>
<dbReference type="SMART" id="SM00028">
    <property type="entry name" value="TPR"/>
    <property type="match status" value="5"/>
</dbReference>
<dbReference type="GO" id="GO:0006355">
    <property type="term" value="P:regulation of DNA-templated transcription"/>
    <property type="evidence" value="ECO:0007669"/>
    <property type="project" value="InterPro"/>
</dbReference>
<evidence type="ECO:0000259" key="5">
    <source>
        <dbReference type="PROSITE" id="PS51755"/>
    </source>
</evidence>
<dbReference type="Pfam" id="PF13374">
    <property type="entry name" value="TPR_10"/>
    <property type="match status" value="1"/>
</dbReference>
<dbReference type="PATRIC" id="fig|344882.3.peg.657"/>
<dbReference type="InterPro" id="IPR011990">
    <property type="entry name" value="TPR-like_helical_dom_sf"/>
</dbReference>
<name>A0A0R0CHK6_9GAMM</name>
<keyword evidence="2" id="KW-0802">TPR repeat</keyword>
<sequence>MQPTDSDRSSSPPAPAAAMRRHFHFDRVEVDAVAHTLVRDGQAVALEPKAFAVLLALLQHPGELLERDDLLDRVWGHRHVTPGVLTRAIAQLRAALDDDSHQPRYIQTQHGLGYRFIGQLQPPPGLVDAVAVPPPAALPAVVTATTSIGSAAAAGDVAVAPAASGKRRWRRVLAGAAVAMLLALGLLIWTRAPWRQPPAGASIAVMPFVNLSSNADDNYFAEGLAVEMHDALASVEGLKVAARMTAGDAGLHDLDARTLGQTLGVANVLEATVRRDGSRIRINARLINSRTGYTVWNQAYDQSMADVFATQSRIASDVATQLMGVLPDAGAGLHQRLTPTRDVRAYDAYLRGVQQLDPLAGQAHPELAISFFNQALASDKGFVLAQLGICRSEISRFDRLREAAAHDRAQQACQQAGRMAPGRADIELAMGDLHRINQSWQRAIASYRKAARDPARRADALIGQALVALKQERNTQALDYFEQALELRPGDARIYAHVSYMKYMLGDLDGAIDAQRKSIRLDAGDADSWANLGGMYQQNGDDTLAMNAYGQSLKIKPTFTVLTNLGVMEFDAGNYPGAVQLYQQAIQLESGDFLVWGNLADALLVQPAQRDAALLAYAEASRRAAAYLQKDDADVIAQAALGWYRAMLGDQRLALELTRRSARTGQANVDVAVFNAQAYLALGQVQAARQRIADAQRAGLSGKRLRANPLLDVRTPYRFAGVAGGNAQDPWLNGTSTHQEL</sequence>
<dbReference type="CDD" id="cd00383">
    <property type="entry name" value="trans_reg_C"/>
    <property type="match status" value="1"/>
</dbReference>
<dbReference type="Pfam" id="PF00486">
    <property type="entry name" value="Trans_reg_C"/>
    <property type="match status" value="1"/>
</dbReference>
<comment type="caution">
    <text evidence="6">The sequence shown here is derived from an EMBL/GenBank/DDBJ whole genome shotgun (WGS) entry which is preliminary data.</text>
</comment>
<proteinExistence type="predicted"/>
<dbReference type="RefSeq" id="WP_057659110.1">
    <property type="nucleotide sequence ID" value="NZ_LDJL01000011.1"/>
</dbReference>
<evidence type="ECO:0000313" key="6">
    <source>
        <dbReference type="EMBL" id="KRG69045.1"/>
    </source>
</evidence>
<dbReference type="AlphaFoldDB" id="A0A0R0CHK6"/>
<dbReference type="SUPFAM" id="SSF46894">
    <property type="entry name" value="C-terminal effector domain of the bipartite response regulators"/>
    <property type="match status" value="1"/>
</dbReference>
<dbReference type="PROSITE" id="PS50005">
    <property type="entry name" value="TPR"/>
    <property type="match status" value="2"/>
</dbReference>
<feature type="domain" description="OmpR/PhoB-type" evidence="5">
    <location>
        <begin position="20"/>
        <end position="118"/>
    </location>
</feature>
<keyword evidence="4" id="KW-0472">Membrane</keyword>
<dbReference type="SMART" id="SM00862">
    <property type="entry name" value="Trans_reg_C"/>
    <property type="match status" value="1"/>
</dbReference>
<dbReference type="PROSITE" id="PS51755">
    <property type="entry name" value="OMPR_PHOB"/>
    <property type="match status" value="1"/>
</dbReference>
<evidence type="ECO:0000256" key="4">
    <source>
        <dbReference type="SAM" id="Phobius"/>
    </source>
</evidence>
<feature type="transmembrane region" description="Helical" evidence="4">
    <location>
        <begin position="172"/>
        <end position="189"/>
    </location>
</feature>
<dbReference type="PANTHER" id="PTHR12558">
    <property type="entry name" value="CELL DIVISION CYCLE 16,23,27"/>
    <property type="match status" value="1"/>
</dbReference>
<dbReference type="Proteomes" id="UP000052052">
    <property type="component" value="Unassembled WGS sequence"/>
</dbReference>
<dbReference type="InterPro" id="IPR036388">
    <property type="entry name" value="WH-like_DNA-bd_sf"/>
</dbReference>
<dbReference type="Gene3D" id="1.25.40.10">
    <property type="entry name" value="Tetratricopeptide repeat domain"/>
    <property type="match status" value="2"/>
</dbReference>
<dbReference type="Gene3D" id="1.10.10.10">
    <property type="entry name" value="Winged helix-like DNA-binding domain superfamily/Winged helix DNA-binding domain"/>
    <property type="match status" value="1"/>
</dbReference>
<dbReference type="SUPFAM" id="SSF48452">
    <property type="entry name" value="TPR-like"/>
    <property type="match status" value="3"/>
</dbReference>
<feature type="DNA-binding region" description="OmpR/PhoB-type" evidence="3">
    <location>
        <begin position="20"/>
        <end position="118"/>
    </location>
</feature>
<evidence type="ECO:0000256" key="1">
    <source>
        <dbReference type="ARBA" id="ARBA00023125"/>
    </source>
</evidence>
<feature type="repeat" description="TPR" evidence="2">
    <location>
        <begin position="458"/>
        <end position="491"/>
    </location>
</feature>
<feature type="repeat" description="TPR" evidence="2">
    <location>
        <begin position="526"/>
        <end position="559"/>
    </location>
</feature>
<accession>A0A0R0CHK6</accession>
<dbReference type="Gene3D" id="3.40.50.10070">
    <property type="entry name" value="TolB, N-terminal domain"/>
    <property type="match status" value="1"/>
</dbReference>
<dbReference type="Pfam" id="PF13181">
    <property type="entry name" value="TPR_8"/>
    <property type="match status" value="2"/>
</dbReference>
<keyword evidence="1 3" id="KW-0238">DNA-binding</keyword>